<feature type="domain" description="HTH marR-type" evidence="5">
    <location>
        <begin position="118"/>
        <end position="252"/>
    </location>
</feature>
<keyword evidence="3" id="KW-0804">Transcription</keyword>
<feature type="compositionally biased region" description="Gly residues" evidence="4">
    <location>
        <begin position="274"/>
        <end position="284"/>
    </location>
</feature>
<evidence type="ECO:0000256" key="4">
    <source>
        <dbReference type="SAM" id="MobiDB-lite"/>
    </source>
</evidence>
<dbReference type="EMBL" id="NSDM01000014">
    <property type="protein sequence ID" value="MDQ2587958.1"/>
    <property type="molecule type" value="Genomic_DNA"/>
</dbReference>
<keyword evidence="7" id="KW-1185">Reference proteome</keyword>
<gene>
    <name evidence="6" type="ORF">CKY47_29080</name>
</gene>
<dbReference type="InterPro" id="IPR036390">
    <property type="entry name" value="WH_DNA-bd_sf"/>
</dbReference>
<dbReference type="SMART" id="SM00347">
    <property type="entry name" value="HTH_MARR"/>
    <property type="match status" value="1"/>
</dbReference>
<dbReference type="Pfam" id="PF01047">
    <property type="entry name" value="MarR"/>
    <property type="match status" value="1"/>
</dbReference>
<dbReference type="InterPro" id="IPR023187">
    <property type="entry name" value="Tscrpt_reg_MarR-type_CS"/>
</dbReference>
<dbReference type="Gene3D" id="1.10.10.10">
    <property type="entry name" value="Winged helix-like DNA-binding domain superfamily/Winged helix DNA-binding domain"/>
    <property type="match status" value="1"/>
</dbReference>
<name>A0ABU0X8C4_9PSEU</name>
<dbReference type="InterPro" id="IPR000835">
    <property type="entry name" value="HTH_MarR-typ"/>
</dbReference>
<sequence length="284" mass="31101">MMWVAARSGMVVMTFDRRSDMRYSTRILRGGLHVSWRTSGATAEVGRVPGQVLAYIAPGSGVHVNRIRRRGVDRATTPASSTIGRGDAGMTTHGDAGASIPSPADRERSGPMTRQTLENRVFDAMALLTRTTEDFFERTAGGISAGLRRGTASPLFVLHRTGPLRVSQLAEELGLDRTTVTRHLDDLESRGLVIRRPDERDRRAMVASLTPAARDFLDDMRVRNRALIRRICADWTREERAVFGRLLPRFAVEGEKVFGNAPMPDPGRPQGRSRGTGGGPAGRG</sequence>
<organism evidence="6 7">
    <name type="scientific">Saccharothrix yanglingensis</name>
    <dbReference type="NCBI Taxonomy" id="659496"/>
    <lineage>
        <taxon>Bacteria</taxon>
        <taxon>Bacillati</taxon>
        <taxon>Actinomycetota</taxon>
        <taxon>Actinomycetes</taxon>
        <taxon>Pseudonocardiales</taxon>
        <taxon>Pseudonocardiaceae</taxon>
        <taxon>Saccharothrix</taxon>
    </lineage>
</organism>
<evidence type="ECO:0000256" key="3">
    <source>
        <dbReference type="ARBA" id="ARBA00023163"/>
    </source>
</evidence>
<accession>A0ABU0X8C4</accession>
<evidence type="ECO:0000256" key="2">
    <source>
        <dbReference type="ARBA" id="ARBA00023125"/>
    </source>
</evidence>
<protein>
    <recommendedName>
        <fullName evidence="5">HTH marR-type domain-containing protein</fullName>
    </recommendedName>
</protein>
<feature type="region of interest" description="Disordered" evidence="4">
    <location>
        <begin position="72"/>
        <end position="116"/>
    </location>
</feature>
<evidence type="ECO:0000313" key="6">
    <source>
        <dbReference type="EMBL" id="MDQ2587958.1"/>
    </source>
</evidence>
<feature type="region of interest" description="Disordered" evidence="4">
    <location>
        <begin position="256"/>
        <end position="284"/>
    </location>
</feature>
<proteinExistence type="predicted"/>
<dbReference type="InterPro" id="IPR039422">
    <property type="entry name" value="MarR/SlyA-like"/>
</dbReference>
<keyword evidence="2" id="KW-0238">DNA-binding</keyword>
<dbReference type="PANTHER" id="PTHR33164">
    <property type="entry name" value="TRANSCRIPTIONAL REGULATOR, MARR FAMILY"/>
    <property type="match status" value="1"/>
</dbReference>
<dbReference type="PRINTS" id="PR00598">
    <property type="entry name" value="HTHMARR"/>
</dbReference>
<keyword evidence="1" id="KW-0805">Transcription regulation</keyword>
<reference evidence="6 7" key="1">
    <citation type="submission" date="2017-06" db="EMBL/GenBank/DDBJ databases">
        <title>Cultured bacterium strain Saccharothrix yanglingensis Hhs.015.</title>
        <authorList>
            <person name="Xia Y."/>
        </authorList>
    </citation>
    <scope>NUCLEOTIDE SEQUENCE [LARGE SCALE GENOMIC DNA]</scope>
    <source>
        <strain evidence="6 7">Hhs.015</strain>
    </source>
</reference>
<evidence type="ECO:0000259" key="5">
    <source>
        <dbReference type="PROSITE" id="PS50995"/>
    </source>
</evidence>
<dbReference type="CDD" id="cd00090">
    <property type="entry name" value="HTH_ARSR"/>
    <property type="match status" value="1"/>
</dbReference>
<dbReference type="InterPro" id="IPR036388">
    <property type="entry name" value="WH-like_DNA-bd_sf"/>
</dbReference>
<evidence type="ECO:0000313" key="7">
    <source>
        <dbReference type="Proteomes" id="UP001225605"/>
    </source>
</evidence>
<dbReference type="PROSITE" id="PS01117">
    <property type="entry name" value="HTH_MARR_1"/>
    <property type="match status" value="1"/>
</dbReference>
<dbReference type="InterPro" id="IPR011991">
    <property type="entry name" value="ArsR-like_HTH"/>
</dbReference>
<dbReference type="Proteomes" id="UP001225605">
    <property type="component" value="Unassembled WGS sequence"/>
</dbReference>
<dbReference type="SUPFAM" id="SSF46785">
    <property type="entry name" value="Winged helix' DNA-binding domain"/>
    <property type="match status" value="1"/>
</dbReference>
<dbReference type="PROSITE" id="PS50995">
    <property type="entry name" value="HTH_MARR_2"/>
    <property type="match status" value="1"/>
</dbReference>
<dbReference type="PANTHER" id="PTHR33164:SF57">
    <property type="entry name" value="MARR-FAMILY TRANSCRIPTIONAL REGULATOR"/>
    <property type="match status" value="1"/>
</dbReference>
<comment type="caution">
    <text evidence="6">The sequence shown here is derived from an EMBL/GenBank/DDBJ whole genome shotgun (WGS) entry which is preliminary data.</text>
</comment>
<evidence type="ECO:0000256" key="1">
    <source>
        <dbReference type="ARBA" id="ARBA00023015"/>
    </source>
</evidence>